<proteinExistence type="inferred from homology"/>
<sequence>MDRQDAIRERAQLYAREPLFQPPHEQVRASRMTAFTQIFEKVAGERFASYSELHAYSAREYRQFWKCFLESARDLEWSGSDEPVCIGSQCETARFFPKIELNYAENLLGKRIAPDDAPALTSCYADGRRIAYTRGELRERVMRLAQTLSDLGLEEGDRVVAIMRNDGDAITVALAVTALGATLSTAAPENGVQAILDRFAPLDPKMMFAHTMQRPFDTGGSISGHVAAVAAQLPSLTDIVCLDETDLPSSVTQRQHELRALIGRGDAQRFTWRRFAFNHPLFIMFSSGTTGKPKCIVHGAGGTLLEHVKEHRLHSDFGPGDKLFFHTSCSWMMWNWQMSVLASGVEIVTYDGPVAAVDTLWRLIAREHVTVFGTSPAYLKMSEDAGIEPGTQLDLSALRAMMSTGAVLYDSQFQWVRDHVKPLQMQSISGGTDIIGCFVLGNPNLPVYAGEAQCRSLGLDVQAFDQGASTIMPGELVCTNPFPSRPLGFFGDDDGSRFHKAYFAANEGVWTHGDVIEFSPEGSARLHGRSDGVLNVRGINVSPGEIYRILSGIHEIRHAMVVPQTGANAGDAGQRIVLLLVLRPGAQLNAALAARVRRDLTRQGSSALVPDVIVQVDGLPVTHNNKPSEAAARDAVNGLPARNVSSLANPECLDRIREHPSLTRAKRELPAPGESVEEIEAYLCALWEQHFCFSPIGRDDNFFELGGHSLLAAHMLTDVQRATGRTLPLSTMIVAPTIARLAGVLAAEPGTVAGNSTLVQMRAGSGRPLFMVHSITGSVMECLTLAGMLQNERPVYGLQALGLDGDEAPQHSVEAMARVYVARMREVQPNGPYALVGYSFGGLIAFEIAQQLVAAGQKIEMLCLLDTYVNERFLPFAHWSRYQANVVADRLRELRSLAPHARIGYMLGKAAAITDRVRMRLGRQAHRPSSGAADLPPVLQRVRESMRVAMTTYRPRLYKGGPIVYVRATMLDGQHADPLPVWQRVAKHGLRIMLIDGKHTDLVVEPHLATVAQTVTNALSAA</sequence>
<organism evidence="8 9">
    <name type="scientific">Caballeronia calidae</name>
    <dbReference type="NCBI Taxonomy" id="1777139"/>
    <lineage>
        <taxon>Bacteria</taxon>
        <taxon>Pseudomonadati</taxon>
        <taxon>Pseudomonadota</taxon>
        <taxon>Betaproteobacteria</taxon>
        <taxon>Burkholderiales</taxon>
        <taxon>Burkholderiaceae</taxon>
        <taxon>Caballeronia</taxon>
    </lineage>
</organism>
<dbReference type="InterPro" id="IPR036736">
    <property type="entry name" value="ACP-like_sf"/>
</dbReference>
<dbReference type="PANTHER" id="PTHR42921">
    <property type="entry name" value="ACETOACETYL-COA SYNTHETASE"/>
    <property type="match status" value="1"/>
</dbReference>
<dbReference type="InterPro" id="IPR020802">
    <property type="entry name" value="TesA-like"/>
</dbReference>
<dbReference type="Gene3D" id="3.40.50.12780">
    <property type="entry name" value="N-terminal domain of ligase-like"/>
    <property type="match status" value="1"/>
</dbReference>
<dbReference type="Pfam" id="PF00550">
    <property type="entry name" value="PP-binding"/>
    <property type="match status" value="1"/>
</dbReference>
<evidence type="ECO:0000256" key="1">
    <source>
        <dbReference type="ARBA" id="ARBA00006432"/>
    </source>
</evidence>
<dbReference type="GO" id="GO:0006629">
    <property type="term" value="P:lipid metabolic process"/>
    <property type="evidence" value="ECO:0007669"/>
    <property type="project" value="InterPro"/>
</dbReference>
<dbReference type="PROSITE" id="PS50075">
    <property type="entry name" value="CARRIER"/>
    <property type="match status" value="1"/>
</dbReference>
<reference evidence="8" key="1">
    <citation type="submission" date="2016-01" db="EMBL/GenBank/DDBJ databases">
        <authorList>
            <person name="Peeters C."/>
        </authorList>
    </citation>
    <scope>NUCLEOTIDE SEQUENCE</scope>
    <source>
        <strain evidence="8">LMG 29321</strain>
    </source>
</reference>
<dbReference type="SMART" id="SM00824">
    <property type="entry name" value="PKS_TE"/>
    <property type="match status" value="1"/>
</dbReference>
<dbReference type="SUPFAM" id="SSF56801">
    <property type="entry name" value="Acetyl-CoA synthetase-like"/>
    <property type="match status" value="1"/>
</dbReference>
<dbReference type="InterPro" id="IPR009081">
    <property type="entry name" value="PP-bd_ACP"/>
</dbReference>
<dbReference type="PANTHER" id="PTHR42921:SF1">
    <property type="entry name" value="ACETOACETYL-COA SYNTHETASE"/>
    <property type="match status" value="1"/>
</dbReference>
<dbReference type="InterPro" id="IPR005914">
    <property type="entry name" value="Acac_CoA_synth"/>
</dbReference>
<dbReference type="PROSITE" id="PS00455">
    <property type="entry name" value="AMP_BINDING"/>
    <property type="match status" value="1"/>
</dbReference>
<protein>
    <submittedName>
        <fullName evidence="8">Acetoacetyl-CoA synthetase</fullName>
    </submittedName>
</protein>
<dbReference type="NCBIfam" id="TIGR01217">
    <property type="entry name" value="ac_ac_CoA_syn"/>
    <property type="match status" value="1"/>
</dbReference>
<dbReference type="InterPro" id="IPR029058">
    <property type="entry name" value="AB_hydrolase_fold"/>
</dbReference>
<keyword evidence="9" id="KW-1185">Reference proteome</keyword>
<dbReference type="InterPro" id="IPR001031">
    <property type="entry name" value="Thioesterase"/>
</dbReference>
<dbReference type="NCBIfam" id="NF002937">
    <property type="entry name" value="PRK03584.1"/>
    <property type="match status" value="1"/>
</dbReference>
<name>A0A158DWI0_9BURK</name>
<dbReference type="SUPFAM" id="SSF47336">
    <property type="entry name" value="ACP-like"/>
    <property type="match status" value="1"/>
</dbReference>
<dbReference type="Proteomes" id="UP000071859">
    <property type="component" value="Unassembled WGS sequence"/>
</dbReference>
<dbReference type="GO" id="GO:0030729">
    <property type="term" value="F:acetoacetate-CoA ligase activity"/>
    <property type="evidence" value="ECO:0007669"/>
    <property type="project" value="InterPro"/>
</dbReference>
<dbReference type="Pfam" id="PF00501">
    <property type="entry name" value="AMP-binding"/>
    <property type="match status" value="1"/>
</dbReference>
<dbReference type="InterPro" id="IPR042099">
    <property type="entry name" value="ANL_N_sf"/>
</dbReference>
<dbReference type="InterPro" id="IPR000873">
    <property type="entry name" value="AMP-dep_synth/lig_dom"/>
</dbReference>
<evidence type="ECO:0000313" key="8">
    <source>
        <dbReference type="EMBL" id="SAK98972.1"/>
    </source>
</evidence>
<evidence type="ECO:0000259" key="7">
    <source>
        <dbReference type="PROSITE" id="PS50075"/>
    </source>
</evidence>
<dbReference type="AlphaFoldDB" id="A0A158DWI0"/>
<comment type="similarity">
    <text evidence="1">Belongs to the ATP-dependent AMP-binding enzyme family.</text>
</comment>
<dbReference type="InterPro" id="IPR020845">
    <property type="entry name" value="AMP-binding_CS"/>
</dbReference>
<evidence type="ECO:0000256" key="2">
    <source>
        <dbReference type="ARBA" id="ARBA00022450"/>
    </source>
</evidence>
<dbReference type="Pfam" id="PF00975">
    <property type="entry name" value="Thioesterase"/>
    <property type="match status" value="1"/>
</dbReference>
<dbReference type="GO" id="GO:0005524">
    <property type="term" value="F:ATP binding"/>
    <property type="evidence" value="ECO:0007669"/>
    <property type="project" value="UniProtKB-KW"/>
</dbReference>
<comment type="caution">
    <text evidence="8">The sequence shown here is derived from an EMBL/GenBank/DDBJ whole genome shotgun (WGS) entry which is preliminary data.</text>
</comment>
<dbReference type="RefSeq" id="WP_062609436.1">
    <property type="nucleotide sequence ID" value="NZ_FCOX02000038.1"/>
</dbReference>
<keyword evidence="3" id="KW-0597">Phosphoprotein</keyword>
<evidence type="ECO:0000256" key="4">
    <source>
        <dbReference type="ARBA" id="ARBA00022598"/>
    </source>
</evidence>
<dbReference type="Gene3D" id="1.10.1200.10">
    <property type="entry name" value="ACP-like"/>
    <property type="match status" value="1"/>
</dbReference>
<dbReference type="Gene3D" id="3.40.50.1820">
    <property type="entry name" value="alpha/beta hydrolase"/>
    <property type="match status" value="1"/>
</dbReference>
<dbReference type="EMBL" id="FCOX02000038">
    <property type="protein sequence ID" value="SAK98972.1"/>
    <property type="molecule type" value="Genomic_DNA"/>
</dbReference>
<accession>A0A158DWI0</accession>
<evidence type="ECO:0000256" key="6">
    <source>
        <dbReference type="ARBA" id="ARBA00022840"/>
    </source>
</evidence>
<keyword evidence="4" id="KW-0436">Ligase</keyword>
<evidence type="ECO:0000256" key="5">
    <source>
        <dbReference type="ARBA" id="ARBA00022741"/>
    </source>
</evidence>
<keyword evidence="5" id="KW-0547">Nucleotide-binding</keyword>
<dbReference type="InterPro" id="IPR006162">
    <property type="entry name" value="Ppantetheine_attach_site"/>
</dbReference>
<dbReference type="PROSITE" id="PS00012">
    <property type="entry name" value="PHOSPHOPANTETHEINE"/>
    <property type="match status" value="1"/>
</dbReference>
<feature type="domain" description="Carrier" evidence="7">
    <location>
        <begin position="674"/>
        <end position="749"/>
    </location>
</feature>
<dbReference type="SUPFAM" id="SSF53474">
    <property type="entry name" value="alpha/beta-Hydrolases"/>
    <property type="match status" value="1"/>
</dbReference>
<dbReference type="OrthoDB" id="9766486at2"/>
<evidence type="ECO:0000256" key="3">
    <source>
        <dbReference type="ARBA" id="ARBA00022553"/>
    </source>
</evidence>
<dbReference type="Gene3D" id="3.30.300.30">
    <property type="match status" value="1"/>
</dbReference>
<keyword evidence="2" id="KW-0596">Phosphopantetheine</keyword>
<dbReference type="InterPro" id="IPR045851">
    <property type="entry name" value="AMP-bd_C_sf"/>
</dbReference>
<gene>
    <name evidence="8" type="ORF">AWB78_05729</name>
</gene>
<evidence type="ECO:0000313" key="9">
    <source>
        <dbReference type="Proteomes" id="UP000071859"/>
    </source>
</evidence>
<keyword evidence="6" id="KW-0067">ATP-binding</keyword>